<evidence type="ECO:0000259" key="9">
    <source>
        <dbReference type="Pfam" id="PF06144"/>
    </source>
</evidence>
<evidence type="ECO:0000256" key="6">
    <source>
        <dbReference type="ARBA" id="ARBA00022932"/>
    </source>
</evidence>
<dbReference type="GO" id="GO:0003677">
    <property type="term" value="F:DNA binding"/>
    <property type="evidence" value="ECO:0007669"/>
    <property type="project" value="InterPro"/>
</dbReference>
<reference evidence="11 12" key="1">
    <citation type="submission" date="2019-03" db="EMBL/GenBank/DDBJ databases">
        <title>Genomic Encyclopedia of Type Strains, Phase IV (KMG-IV): sequencing the most valuable type-strain genomes for metagenomic binning, comparative biology and taxonomic classification.</title>
        <authorList>
            <person name="Goeker M."/>
        </authorList>
    </citation>
    <scope>NUCLEOTIDE SEQUENCE [LARGE SCALE GENOMIC DNA]</scope>
    <source>
        <strain evidence="11 12">DSM 100013</strain>
    </source>
</reference>
<dbReference type="Gene3D" id="3.40.50.300">
    <property type="entry name" value="P-loop containing nucleotide triphosphate hydrolases"/>
    <property type="match status" value="1"/>
</dbReference>
<name>A0A4R2TVX4_9FIRM</name>
<dbReference type="GO" id="GO:0003887">
    <property type="term" value="F:DNA-directed DNA polymerase activity"/>
    <property type="evidence" value="ECO:0007669"/>
    <property type="project" value="UniProtKB-KW"/>
</dbReference>
<dbReference type="EC" id="2.7.7.7" evidence="1"/>
<evidence type="ECO:0000313" key="12">
    <source>
        <dbReference type="Proteomes" id="UP000295504"/>
    </source>
</evidence>
<organism evidence="11 12">
    <name type="scientific">Serpentinicella alkaliphila</name>
    <dbReference type="NCBI Taxonomy" id="1734049"/>
    <lineage>
        <taxon>Bacteria</taxon>
        <taxon>Bacillati</taxon>
        <taxon>Bacillota</taxon>
        <taxon>Clostridia</taxon>
        <taxon>Peptostreptococcales</taxon>
        <taxon>Natronincolaceae</taxon>
        <taxon>Serpentinicella</taxon>
    </lineage>
</organism>
<dbReference type="PANTHER" id="PTHR34388">
    <property type="entry name" value="DNA POLYMERASE III SUBUNIT DELTA"/>
    <property type="match status" value="1"/>
</dbReference>
<evidence type="ECO:0000256" key="3">
    <source>
        <dbReference type="ARBA" id="ARBA00022679"/>
    </source>
</evidence>
<dbReference type="NCBIfam" id="TIGR01128">
    <property type="entry name" value="holA"/>
    <property type="match status" value="1"/>
</dbReference>
<comment type="similarity">
    <text evidence="7">Belongs to the DNA polymerase HolA subunit family.</text>
</comment>
<keyword evidence="4" id="KW-0548">Nucleotidyltransferase</keyword>
<dbReference type="Gene3D" id="1.10.8.60">
    <property type="match status" value="1"/>
</dbReference>
<gene>
    <name evidence="11" type="ORF">EDD79_1001247</name>
</gene>
<accession>A0A4R2TVX4</accession>
<dbReference type="EMBL" id="SLYC01000001">
    <property type="protein sequence ID" value="TCQ08158.1"/>
    <property type="molecule type" value="Genomic_DNA"/>
</dbReference>
<dbReference type="SUPFAM" id="SSF52540">
    <property type="entry name" value="P-loop containing nucleoside triphosphate hydrolases"/>
    <property type="match status" value="1"/>
</dbReference>
<keyword evidence="5" id="KW-0235">DNA replication</keyword>
<dbReference type="InterPro" id="IPR027417">
    <property type="entry name" value="P-loop_NTPase"/>
</dbReference>
<evidence type="ECO:0000313" key="11">
    <source>
        <dbReference type="EMBL" id="TCQ08158.1"/>
    </source>
</evidence>
<dbReference type="OrthoDB" id="9775929at2"/>
<evidence type="ECO:0000256" key="7">
    <source>
        <dbReference type="ARBA" id="ARBA00034754"/>
    </source>
</evidence>
<dbReference type="GO" id="GO:0006261">
    <property type="term" value="P:DNA-templated DNA replication"/>
    <property type="evidence" value="ECO:0007669"/>
    <property type="project" value="TreeGrafter"/>
</dbReference>
<evidence type="ECO:0000259" key="10">
    <source>
        <dbReference type="Pfam" id="PF21694"/>
    </source>
</evidence>
<dbReference type="InterPro" id="IPR048466">
    <property type="entry name" value="DNA_pol3_delta-like_C"/>
</dbReference>
<dbReference type="PANTHER" id="PTHR34388:SF1">
    <property type="entry name" value="DNA POLYMERASE III SUBUNIT DELTA"/>
    <property type="match status" value="1"/>
</dbReference>
<dbReference type="GO" id="GO:0009360">
    <property type="term" value="C:DNA polymerase III complex"/>
    <property type="evidence" value="ECO:0007669"/>
    <property type="project" value="InterPro"/>
</dbReference>
<evidence type="ECO:0000256" key="2">
    <source>
        <dbReference type="ARBA" id="ARBA00017703"/>
    </source>
</evidence>
<dbReference type="AlphaFoldDB" id="A0A4R2TVX4"/>
<keyword evidence="3" id="KW-0808">Transferase</keyword>
<sequence length="348" mass="40797">MSYKEIAKDIKNNNLKKMYLFHGEESYLMNHYINEIKNKFISKDFEDLNYIKMDEKEFTVDKLINSLETLPFMSEKKIVVVKNSELFGTKKKMLSEDEEDKLIKYLNNLPDTACLIFVTFDAIDARKKISKEIKKNGTVISFDKLQLAELKKWIEKILRSHKKEMNQSDITYFINNLNYFDKSGNQDLYNIENEIRKLIAFVGDKDVIHEGDINLVFVSTSQNNIFKLLDEIEKNNVKKAINILNELINEGEPIIKILVVLSNHIRNLFKTKLLLVQGYSSKMIAQELKIHPFVAGKLVDQSRRFDERRLRKLIDICLEFDAKIKLSKIKQQIATELLIIEMCKNNNN</sequence>
<evidence type="ECO:0000256" key="4">
    <source>
        <dbReference type="ARBA" id="ARBA00022695"/>
    </source>
</evidence>
<keyword evidence="12" id="KW-1185">Reference proteome</keyword>
<evidence type="ECO:0000256" key="5">
    <source>
        <dbReference type="ARBA" id="ARBA00022705"/>
    </source>
</evidence>
<dbReference type="Proteomes" id="UP000295504">
    <property type="component" value="Unassembled WGS sequence"/>
</dbReference>
<protein>
    <recommendedName>
        <fullName evidence="2">DNA polymerase III subunit delta</fullName>
        <ecNumber evidence="1">2.7.7.7</ecNumber>
    </recommendedName>
</protein>
<evidence type="ECO:0000256" key="1">
    <source>
        <dbReference type="ARBA" id="ARBA00012417"/>
    </source>
</evidence>
<comment type="catalytic activity">
    <reaction evidence="8">
        <text>DNA(n) + a 2'-deoxyribonucleoside 5'-triphosphate = DNA(n+1) + diphosphate</text>
        <dbReference type="Rhea" id="RHEA:22508"/>
        <dbReference type="Rhea" id="RHEA-COMP:17339"/>
        <dbReference type="Rhea" id="RHEA-COMP:17340"/>
        <dbReference type="ChEBI" id="CHEBI:33019"/>
        <dbReference type="ChEBI" id="CHEBI:61560"/>
        <dbReference type="ChEBI" id="CHEBI:173112"/>
        <dbReference type="EC" id="2.7.7.7"/>
    </reaction>
</comment>
<dbReference type="InterPro" id="IPR010372">
    <property type="entry name" value="DNA_pol3_delta_N"/>
</dbReference>
<dbReference type="Gene3D" id="1.20.272.10">
    <property type="match status" value="1"/>
</dbReference>
<evidence type="ECO:0000256" key="8">
    <source>
        <dbReference type="ARBA" id="ARBA00049244"/>
    </source>
</evidence>
<dbReference type="RefSeq" id="WP_132847319.1">
    <property type="nucleotide sequence ID" value="NZ_CP058648.1"/>
</dbReference>
<keyword evidence="6" id="KW-0239">DNA-directed DNA polymerase</keyword>
<feature type="domain" description="DNA polymerase III delta N-terminal" evidence="9">
    <location>
        <begin position="19"/>
        <end position="142"/>
    </location>
</feature>
<dbReference type="SUPFAM" id="SSF48019">
    <property type="entry name" value="post-AAA+ oligomerization domain-like"/>
    <property type="match status" value="1"/>
</dbReference>
<comment type="caution">
    <text evidence="11">The sequence shown here is derived from an EMBL/GenBank/DDBJ whole genome shotgun (WGS) entry which is preliminary data.</text>
</comment>
<dbReference type="InterPro" id="IPR008921">
    <property type="entry name" value="DNA_pol3_clamp-load_cplx_C"/>
</dbReference>
<feature type="domain" description="DNA polymerase III delta subunit-like C-terminal" evidence="10">
    <location>
        <begin position="222"/>
        <end position="341"/>
    </location>
</feature>
<dbReference type="InterPro" id="IPR005790">
    <property type="entry name" value="DNA_polIII_delta"/>
</dbReference>
<dbReference type="Pfam" id="PF06144">
    <property type="entry name" value="DNA_pol3_delta"/>
    <property type="match status" value="1"/>
</dbReference>
<dbReference type="Pfam" id="PF21694">
    <property type="entry name" value="DNA_pol3_delta_C"/>
    <property type="match status" value="1"/>
</dbReference>
<proteinExistence type="inferred from homology"/>